<dbReference type="InterPro" id="IPR036265">
    <property type="entry name" value="HIT-like_sf"/>
</dbReference>
<dbReference type="PIRSF" id="PIRSF000714">
    <property type="entry name" value="HIT"/>
    <property type="match status" value="1"/>
</dbReference>
<dbReference type="Proteomes" id="UP000628710">
    <property type="component" value="Unassembled WGS sequence"/>
</dbReference>
<protein>
    <submittedName>
        <fullName evidence="3">HIT domain-containing protein</fullName>
    </submittedName>
</protein>
<feature type="domain" description="HIT" evidence="2">
    <location>
        <begin position="35"/>
        <end position="103"/>
    </location>
</feature>
<evidence type="ECO:0000313" key="4">
    <source>
        <dbReference type="Proteomes" id="UP000628710"/>
    </source>
</evidence>
<sequence length="141" mass="15960">MFELNPILSRDSILVGSFPLCQLRLINDARFPWFILVPQRNDVSEIYQLVGEDRQQLMAESCLLAEALHDAFSATKLNVAAIGNKVLQLHLHHVVRYEDDACWPEPIWGKLPAIPYAKEDLANILQKVQSLLNDDLILVAS</sequence>
<gene>
    <name evidence="3" type="ORF">I8J31_08930</name>
</gene>
<dbReference type="Gene3D" id="3.30.428.10">
    <property type="entry name" value="HIT-like"/>
    <property type="match status" value="1"/>
</dbReference>
<accession>A0A934JNN2</accession>
<evidence type="ECO:0000259" key="2">
    <source>
        <dbReference type="PROSITE" id="PS51084"/>
    </source>
</evidence>
<dbReference type="PROSITE" id="PS51084">
    <property type="entry name" value="HIT_2"/>
    <property type="match status" value="1"/>
</dbReference>
<reference evidence="3" key="1">
    <citation type="submission" date="2020-12" db="EMBL/GenBank/DDBJ databases">
        <title>Marinomonas arctica sp. nov., a psychrotolerant bacterium isolated from the Arctic.</title>
        <authorList>
            <person name="Zhang Y."/>
        </authorList>
    </citation>
    <scope>NUCLEOTIDE SEQUENCE</scope>
    <source>
        <strain evidence="3">C1424</strain>
    </source>
</reference>
<dbReference type="RefSeq" id="WP_199467981.1">
    <property type="nucleotide sequence ID" value="NZ_JAEMNX010000008.1"/>
</dbReference>
<comment type="caution">
    <text evidence="1">Lacks conserved residue(s) required for the propagation of feature annotation.</text>
</comment>
<dbReference type="InterPro" id="IPR011146">
    <property type="entry name" value="HIT-like"/>
</dbReference>
<dbReference type="EMBL" id="JAEMNX010000008">
    <property type="protein sequence ID" value="MBJ7537793.1"/>
    <property type="molecule type" value="Genomic_DNA"/>
</dbReference>
<proteinExistence type="predicted"/>
<dbReference type="SUPFAM" id="SSF54197">
    <property type="entry name" value="HIT-like"/>
    <property type="match status" value="1"/>
</dbReference>
<evidence type="ECO:0000256" key="1">
    <source>
        <dbReference type="PROSITE-ProRule" id="PRU00464"/>
    </source>
</evidence>
<dbReference type="AlphaFoldDB" id="A0A934JNN2"/>
<dbReference type="Pfam" id="PF01230">
    <property type="entry name" value="HIT"/>
    <property type="match status" value="1"/>
</dbReference>
<keyword evidence="4" id="KW-1185">Reference proteome</keyword>
<comment type="caution">
    <text evidence="3">The sequence shown here is derived from an EMBL/GenBank/DDBJ whole genome shotgun (WGS) entry which is preliminary data.</text>
</comment>
<dbReference type="GO" id="GO:0003824">
    <property type="term" value="F:catalytic activity"/>
    <property type="evidence" value="ECO:0007669"/>
    <property type="project" value="InterPro"/>
</dbReference>
<organism evidence="3 4">
    <name type="scientific">Marinomonas transparens</name>
    <dbReference type="NCBI Taxonomy" id="2795388"/>
    <lineage>
        <taxon>Bacteria</taxon>
        <taxon>Pseudomonadati</taxon>
        <taxon>Pseudomonadota</taxon>
        <taxon>Gammaproteobacteria</taxon>
        <taxon>Oceanospirillales</taxon>
        <taxon>Oceanospirillaceae</taxon>
        <taxon>Marinomonas</taxon>
    </lineage>
</organism>
<dbReference type="InterPro" id="IPR026026">
    <property type="entry name" value="HIT_Hint"/>
</dbReference>
<name>A0A934JNN2_9GAMM</name>
<evidence type="ECO:0000313" key="3">
    <source>
        <dbReference type="EMBL" id="MBJ7537793.1"/>
    </source>
</evidence>